<accession>A0A3B0U803</accession>
<dbReference type="EMBL" id="UOEQ01000422">
    <property type="protein sequence ID" value="VAW22572.1"/>
    <property type="molecule type" value="Genomic_DNA"/>
</dbReference>
<proteinExistence type="predicted"/>
<dbReference type="AlphaFoldDB" id="A0A3B0U803"/>
<organism evidence="2">
    <name type="scientific">hydrothermal vent metagenome</name>
    <dbReference type="NCBI Taxonomy" id="652676"/>
    <lineage>
        <taxon>unclassified sequences</taxon>
        <taxon>metagenomes</taxon>
        <taxon>ecological metagenomes</taxon>
    </lineage>
</organism>
<reference evidence="2" key="1">
    <citation type="submission" date="2018-06" db="EMBL/GenBank/DDBJ databases">
        <authorList>
            <person name="Zhirakovskaya E."/>
        </authorList>
    </citation>
    <scope>NUCLEOTIDE SEQUENCE</scope>
</reference>
<protein>
    <submittedName>
        <fullName evidence="2">Uncharacterized protein</fullName>
    </submittedName>
</protein>
<evidence type="ECO:0000313" key="2">
    <source>
        <dbReference type="EMBL" id="VAW22572.1"/>
    </source>
</evidence>
<feature type="compositionally biased region" description="Basic and acidic residues" evidence="1">
    <location>
        <begin position="37"/>
        <end position="48"/>
    </location>
</feature>
<name>A0A3B0U803_9ZZZZ</name>
<gene>
    <name evidence="2" type="ORF">MNBD_ALPHA11-303</name>
</gene>
<sequence length="96" mass="10747">MSYLIAAVSTNMWQRQRDGDKSKRSPKQLRLSISDDEGLKQDSIRSETEQTITAEPPGKSALRDAQNSNSQKIKKPHTISDITANMLFSTTLLKPD</sequence>
<evidence type="ECO:0000256" key="1">
    <source>
        <dbReference type="SAM" id="MobiDB-lite"/>
    </source>
</evidence>
<feature type="region of interest" description="Disordered" evidence="1">
    <location>
        <begin position="8"/>
        <end position="77"/>
    </location>
</feature>